<evidence type="ECO:0000256" key="7">
    <source>
        <dbReference type="ARBA" id="ARBA00025769"/>
    </source>
</evidence>
<dbReference type="GO" id="GO:0046872">
    <property type="term" value="F:metal ion binding"/>
    <property type="evidence" value="ECO:0007669"/>
    <property type="project" value="UniProtKB-KW"/>
</dbReference>
<dbReference type="AlphaFoldDB" id="A0AAV3Z145"/>
<dbReference type="GO" id="GO:0003676">
    <property type="term" value="F:nucleic acid binding"/>
    <property type="evidence" value="ECO:0007669"/>
    <property type="project" value="InterPro"/>
</dbReference>
<dbReference type="InterPro" id="IPR036397">
    <property type="entry name" value="RNaseH_sf"/>
</dbReference>
<organism evidence="10 11">
    <name type="scientific">Plakobranchus ocellatus</name>
    <dbReference type="NCBI Taxonomy" id="259542"/>
    <lineage>
        <taxon>Eukaryota</taxon>
        <taxon>Metazoa</taxon>
        <taxon>Spiralia</taxon>
        <taxon>Lophotrochozoa</taxon>
        <taxon>Mollusca</taxon>
        <taxon>Gastropoda</taxon>
        <taxon>Heterobranchia</taxon>
        <taxon>Euthyneura</taxon>
        <taxon>Panpulmonata</taxon>
        <taxon>Sacoglossa</taxon>
        <taxon>Placobranchoidea</taxon>
        <taxon>Plakobranchidae</taxon>
        <taxon>Plakobranchus</taxon>
    </lineage>
</organism>
<comment type="caution">
    <text evidence="10">The sequence shown here is derived from an EMBL/GenBank/DDBJ whole genome shotgun (WGS) entry which is preliminary data.</text>
</comment>
<keyword evidence="6" id="KW-0460">Magnesium</keyword>
<reference evidence="10 11" key="1">
    <citation type="journal article" date="2021" name="Elife">
        <title>Chloroplast acquisition without the gene transfer in kleptoplastic sea slugs, Plakobranchus ocellatus.</title>
        <authorList>
            <person name="Maeda T."/>
            <person name="Takahashi S."/>
            <person name="Yoshida T."/>
            <person name="Shimamura S."/>
            <person name="Takaki Y."/>
            <person name="Nagai Y."/>
            <person name="Toyoda A."/>
            <person name="Suzuki Y."/>
            <person name="Arimoto A."/>
            <person name="Ishii H."/>
            <person name="Satoh N."/>
            <person name="Nishiyama T."/>
            <person name="Hasebe M."/>
            <person name="Maruyama T."/>
            <person name="Minagawa J."/>
            <person name="Obokata J."/>
            <person name="Shigenobu S."/>
        </authorList>
    </citation>
    <scope>NUCLEOTIDE SEQUENCE [LARGE SCALE GENOMIC DNA]</scope>
</reference>
<evidence type="ECO:0000256" key="8">
    <source>
        <dbReference type="SAM" id="MobiDB-lite"/>
    </source>
</evidence>
<dbReference type="GO" id="GO:0005737">
    <property type="term" value="C:cytoplasm"/>
    <property type="evidence" value="ECO:0007669"/>
    <property type="project" value="TreeGrafter"/>
</dbReference>
<name>A0AAV3Z145_9GAST</name>
<evidence type="ECO:0000256" key="5">
    <source>
        <dbReference type="ARBA" id="ARBA00022839"/>
    </source>
</evidence>
<feature type="domain" description="Exonuclease" evidence="9">
    <location>
        <begin position="7"/>
        <end position="464"/>
    </location>
</feature>
<dbReference type="PANTHER" id="PTHR13058">
    <property type="entry name" value="THREE PRIME REPAIR EXONUCLEASE 1, 2"/>
    <property type="match status" value="1"/>
</dbReference>
<feature type="region of interest" description="Disordered" evidence="8">
    <location>
        <begin position="152"/>
        <end position="233"/>
    </location>
</feature>
<dbReference type="GO" id="GO:0006308">
    <property type="term" value="P:DNA catabolic process"/>
    <property type="evidence" value="ECO:0007669"/>
    <property type="project" value="TreeGrafter"/>
</dbReference>
<keyword evidence="2" id="KW-0540">Nuclease</keyword>
<feature type="compositionally biased region" description="Polar residues" evidence="8">
    <location>
        <begin position="181"/>
        <end position="202"/>
    </location>
</feature>
<evidence type="ECO:0000256" key="1">
    <source>
        <dbReference type="ARBA" id="ARBA00001946"/>
    </source>
</evidence>
<gene>
    <name evidence="10" type="ORF">PoB_001471200</name>
</gene>
<evidence type="ECO:0000313" key="11">
    <source>
        <dbReference type="Proteomes" id="UP000735302"/>
    </source>
</evidence>
<feature type="compositionally biased region" description="Basic and acidic residues" evidence="8">
    <location>
        <begin position="215"/>
        <end position="227"/>
    </location>
</feature>
<dbReference type="InterPro" id="IPR012337">
    <property type="entry name" value="RNaseH-like_sf"/>
</dbReference>
<feature type="compositionally biased region" description="Basic and acidic residues" evidence="8">
    <location>
        <begin position="157"/>
        <end position="167"/>
    </location>
</feature>
<dbReference type="InterPro" id="IPR013520">
    <property type="entry name" value="Ribonucl_H"/>
</dbReference>
<evidence type="ECO:0000256" key="3">
    <source>
        <dbReference type="ARBA" id="ARBA00022723"/>
    </source>
</evidence>
<evidence type="ECO:0000313" key="10">
    <source>
        <dbReference type="EMBL" id="GFN88206.1"/>
    </source>
</evidence>
<dbReference type="Proteomes" id="UP000735302">
    <property type="component" value="Unassembled WGS sequence"/>
</dbReference>
<dbReference type="Gene3D" id="3.30.420.10">
    <property type="entry name" value="Ribonuclease H-like superfamily/Ribonuclease H"/>
    <property type="match status" value="2"/>
</dbReference>
<protein>
    <submittedName>
        <fullName evidence="10">Three prime repair exonuclease 1</fullName>
    </submittedName>
</protein>
<dbReference type="SUPFAM" id="SSF53098">
    <property type="entry name" value="Ribonuclease H-like"/>
    <property type="match status" value="1"/>
</dbReference>
<evidence type="ECO:0000256" key="6">
    <source>
        <dbReference type="ARBA" id="ARBA00022842"/>
    </source>
</evidence>
<proteinExistence type="inferred from homology"/>
<evidence type="ECO:0000259" key="9">
    <source>
        <dbReference type="SMART" id="SM00479"/>
    </source>
</evidence>
<keyword evidence="3" id="KW-0479">Metal-binding</keyword>
<sequence>MAAKIRCFVLFDTETTGLPSVGNNPRITELCLLALTRNELASENSSPRVLNKLLLCFNPMKMISSAACLHTGLHNDSLEELSTFKTQASLVCQFLKNLPHPVCLVAHNGNKFDFPLLVAHLEKGQQMIPEDVLCADSLEAFRAFDGLPPVPEFLQTRGEKSSEDQTSSKRNALNGVPFGNDNLSAASSTEAKDLVNSQSISSPVRKRGLENCQEPTRDAEQDSRQDDESSGADLKVSMETFWDTSGAATPAKKTSRLIQEAPTKRLPSPNFSPGMRVEYKGPQRNPIRGVDTLDKRAEFVQNERKLQGGNVSTIALSKGEVGCDGLVESQEEKVQCTRDSSQEGDALSKDQSLTDSEKLFLEAVEESERLEAQQVNNDLVTKPVGEAVSGTANPENSGDNTPVVTRESALGKTYDVECQKKVSYSLPKLYARTFGQEPLVSHTAEDDCITMLKIIRNAAIKKFPQWCDENAVPLKDITSMY</sequence>
<dbReference type="SMART" id="SM00479">
    <property type="entry name" value="EXOIII"/>
    <property type="match status" value="1"/>
</dbReference>
<comment type="similarity">
    <text evidence="7">Belongs to the exonuclease superfamily. TREX family.</text>
</comment>
<keyword evidence="5 10" id="KW-0269">Exonuclease</keyword>
<dbReference type="InterPro" id="IPR040393">
    <property type="entry name" value="TREX1/2"/>
</dbReference>
<evidence type="ECO:0000256" key="4">
    <source>
        <dbReference type="ARBA" id="ARBA00022801"/>
    </source>
</evidence>
<dbReference type="EMBL" id="BLXT01001848">
    <property type="protein sequence ID" value="GFN88206.1"/>
    <property type="molecule type" value="Genomic_DNA"/>
</dbReference>
<dbReference type="GO" id="GO:0008296">
    <property type="term" value="F:3'-5'-DNA exonuclease activity"/>
    <property type="evidence" value="ECO:0007669"/>
    <property type="project" value="TreeGrafter"/>
</dbReference>
<dbReference type="PANTHER" id="PTHR13058:SF19">
    <property type="entry name" value="LD40940P"/>
    <property type="match status" value="1"/>
</dbReference>
<keyword evidence="4" id="KW-0378">Hydrolase</keyword>
<evidence type="ECO:0000256" key="2">
    <source>
        <dbReference type="ARBA" id="ARBA00022722"/>
    </source>
</evidence>
<accession>A0AAV3Z145</accession>
<feature type="region of interest" description="Disordered" evidence="8">
    <location>
        <begin position="263"/>
        <end position="289"/>
    </location>
</feature>
<keyword evidence="11" id="KW-1185">Reference proteome</keyword>
<comment type="cofactor">
    <cofactor evidence="1">
        <name>Mg(2+)</name>
        <dbReference type="ChEBI" id="CHEBI:18420"/>
    </cofactor>
</comment>